<evidence type="ECO:0000256" key="4">
    <source>
        <dbReference type="ARBA" id="ARBA00022491"/>
    </source>
</evidence>
<evidence type="ECO:0000256" key="5">
    <source>
        <dbReference type="ARBA" id="ARBA00023015"/>
    </source>
</evidence>
<dbReference type="PANTHER" id="PTHR48249">
    <property type="entry name" value="MEDIATOR OF RNA POLYMERASE II TRANSCRIPTION SUBUNIT 13"/>
    <property type="match status" value="1"/>
</dbReference>
<feature type="non-terminal residue" evidence="8">
    <location>
        <position position="233"/>
    </location>
</feature>
<evidence type="ECO:0000313" key="9">
    <source>
        <dbReference type="Proteomes" id="UP000194236"/>
    </source>
</evidence>
<evidence type="ECO:0000256" key="2">
    <source>
        <dbReference type="ARBA" id="ARBA00009354"/>
    </source>
</evidence>
<keyword evidence="9" id="KW-1185">Reference proteome</keyword>
<organism evidence="8 9">
    <name type="scientific">Euroglyphus maynei</name>
    <name type="common">Mayne's house dust mite</name>
    <dbReference type="NCBI Taxonomy" id="6958"/>
    <lineage>
        <taxon>Eukaryota</taxon>
        <taxon>Metazoa</taxon>
        <taxon>Ecdysozoa</taxon>
        <taxon>Arthropoda</taxon>
        <taxon>Chelicerata</taxon>
        <taxon>Arachnida</taxon>
        <taxon>Acari</taxon>
        <taxon>Acariformes</taxon>
        <taxon>Sarcoptiformes</taxon>
        <taxon>Astigmata</taxon>
        <taxon>Psoroptidia</taxon>
        <taxon>Analgoidea</taxon>
        <taxon>Pyroglyphidae</taxon>
        <taxon>Pyroglyphinae</taxon>
        <taxon>Euroglyphus</taxon>
    </lineage>
</organism>
<keyword evidence="4" id="KW-0678">Repressor</keyword>
<evidence type="ECO:0000256" key="6">
    <source>
        <dbReference type="ARBA" id="ARBA00023163"/>
    </source>
</evidence>
<comment type="similarity">
    <text evidence="2">Belongs to the Mediator complex subunit 13 family.</text>
</comment>
<name>A0A1Y3BII4_EURMA</name>
<evidence type="ECO:0000256" key="7">
    <source>
        <dbReference type="ARBA" id="ARBA00023242"/>
    </source>
</evidence>
<dbReference type="PANTHER" id="PTHR48249:SF3">
    <property type="entry name" value="MEDIATOR OF RNA POLYMERASE II TRANSCRIPTION SUBUNIT 13"/>
    <property type="match status" value="1"/>
</dbReference>
<comment type="subcellular location">
    <subcellularLocation>
        <location evidence="1">Nucleus</location>
    </subcellularLocation>
</comment>
<reference evidence="8 9" key="1">
    <citation type="submission" date="2017-03" db="EMBL/GenBank/DDBJ databases">
        <title>Genome Survey of Euroglyphus maynei.</title>
        <authorList>
            <person name="Arlian L.G."/>
            <person name="Morgan M.S."/>
            <person name="Rider S.D."/>
        </authorList>
    </citation>
    <scope>NUCLEOTIDE SEQUENCE [LARGE SCALE GENOMIC DNA]</scope>
    <source>
        <strain evidence="8">Arlian Lab</strain>
        <tissue evidence="8">Whole body</tissue>
    </source>
</reference>
<dbReference type="GO" id="GO:0003713">
    <property type="term" value="F:transcription coactivator activity"/>
    <property type="evidence" value="ECO:0007669"/>
    <property type="project" value="TreeGrafter"/>
</dbReference>
<comment type="caution">
    <text evidence="8">The sequence shown here is derived from an EMBL/GenBank/DDBJ whole genome shotgun (WGS) entry which is preliminary data.</text>
</comment>
<accession>A0A1Y3BII4</accession>
<evidence type="ECO:0000256" key="3">
    <source>
        <dbReference type="ARBA" id="ARBA00019618"/>
    </source>
</evidence>
<dbReference type="OrthoDB" id="103819at2759"/>
<dbReference type="Proteomes" id="UP000194236">
    <property type="component" value="Unassembled WGS sequence"/>
</dbReference>
<dbReference type="GO" id="GO:0016592">
    <property type="term" value="C:mediator complex"/>
    <property type="evidence" value="ECO:0007669"/>
    <property type="project" value="TreeGrafter"/>
</dbReference>
<gene>
    <name evidence="8" type="ORF">BLA29_009576</name>
</gene>
<keyword evidence="5" id="KW-0805">Transcription regulation</keyword>
<dbReference type="InterPro" id="IPR051139">
    <property type="entry name" value="Mediator_complx_sub13"/>
</dbReference>
<proteinExistence type="inferred from homology"/>
<evidence type="ECO:0000256" key="1">
    <source>
        <dbReference type="ARBA" id="ARBA00004123"/>
    </source>
</evidence>
<dbReference type="AlphaFoldDB" id="A0A1Y3BII4"/>
<protein>
    <recommendedName>
        <fullName evidence="3">Mediator of RNA polymerase II transcription subunit 13</fullName>
    </recommendedName>
</protein>
<sequence>MNIKGNDFGTYLPEHLVQRDHHLQQQQQQNSDQYYQTCTCGFSAISNRHLSYFAGLFYEDEVEITGVYYDPIEANKENLLLLPDSQKDHTNKQVETFIDKNLRKSLTVVNDDQFIQLLLNQSMTIFPSASTLANLMYCDRRQQYWHSTTLNMKTKFNHMQRLRNPSRLMYEDYSAIIQMSLQLSRSDHSSATNQSTAKLFQHGGWSNGCPTTPTHIGCSSSNRPLLHDWQFRK</sequence>
<dbReference type="GO" id="GO:0045944">
    <property type="term" value="P:positive regulation of transcription by RNA polymerase II"/>
    <property type="evidence" value="ECO:0007669"/>
    <property type="project" value="TreeGrafter"/>
</dbReference>
<evidence type="ECO:0000313" key="8">
    <source>
        <dbReference type="EMBL" id="OTF80672.1"/>
    </source>
</evidence>
<keyword evidence="6" id="KW-0804">Transcription</keyword>
<keyword evidence="7" id="KW-0539">Nucleus</keyword>
<dbReference type="EMBL" id="MUJZ01017123">
    <property type="protein sequence ID" value="OTF80672.1"/>
    <property type="molecule type" value="Genomic_DNA"/>
</dbReference>